<dbReference type="PRINTS" id="PR01341">
    <property type="entry name" value="SALSPVBPROT"/>
</dbReference>
<comment type="subcellular location">
    <subcellularLocation>
        <location evidence="1">Secreted</location>
    </subcellularLocation>
</comment>
<feature type="domain" description="Insecticide toxin TcdB middle/C-terminal" evidence="4">
    <location>
        <begin position="871"/>
        <end position="1016"/>
    </location>
</feature>
<dbReference type="Pfam" id="PF12256">
    <property type="entry name" value="TcdB_toxin_midN"/>
    <property type="match status" value="1"/>
</dbReference>
<evidence type="ECO:0000313" key="7">
    <source>
        <dbReference type="Proteomes" id="UP000317663"/>
    </source>
</evidence>
<dbReference type="GO" id="GO:0005737">
    <property type="term" value="C:cytoplasm"/>
    <property type="evidence" value="ECO:0007669"/>
    <property type="project" value="InterPro"/>
</dbReference>
<dbReference type="Pfam" id="PF03534">
    <property type="entry name" value="SpvB"/>
    <property type="match status" value="1"/>
</dbReference>
<dbReference type="GO" id="GO:0005576">
    <property type="term" value="C:extracellular region"/>
    <property type="evidence" value="ECO:0007669"/>
    <property type="project" value="UniProtKB-SubCell"/>
</dbReference>
<dbReference type="SUPFAM" id="SSF69318">
    <property type="entry name" value="Integrin alpha N-terminal domain"/>
    <property type="match status" value="1"/>
</dbReference>
<proteinExistence type="predicted"/>
<dbReference type="OrthoDB" id="6510336at2"/>
<evidence type="ECO:0000256" key="3">
    <source>
        <dbReference type="ARBA" id="ARBA00023026"/>
    </source>
</evidence>
<organism evidence="6 7">
    <name type="scientific">Ewingella americana</name>
    <dbReference type="NCBI Taxonomy" id="41202"/>
    <lineage>
        <taxon>Bacteria</taxon>
        <taxon>Pseudomonadati</taxon>
        <taxon>Pseudomonadota</taxon>
        <taxon>Gammaproteobacteria</taxon>
        <taxon>Enterobacterales</taxon>
        <taxon>Yersiniaceae</taxon>
        <taxon>Ewingella</taxon>
    </lineage>
</organism>
<dbReference type="InterPro" id="IPR028994">
    <property type="entry name" value="Integrin_alpha_N"/>
</dbReference>
<dbReference type="InterPro" id="IPR022044">
    <property type="entry name" value="TcdB_toxin_mid/C"/>
</dbReference>
<dbReference type="Proteomes" id="UP000317663">
    <property type="component" value="Unassembled WGS sequence"/>
</dbReference>
<dbReference type="RefSeq" id="WP_140473235.1">
    <property type="nucleotide sequence ID" value="NZ_RCZD01000006.1"/>
</dbReference>
<keyword evidence="2" id="KW-0964">Secreted</keyword>
<dbReference type="Pfam" id="PF12255">
    <property type="entry name" value="TcdB_toxin_midC"/>
    <property type="match status" value="1"/>
</dbReference>
<reference evidence="6 7" key="1">
    <citation type="journal article" date="2019" name="Environ. Microbiol.">
        <title>Species interactions and distinct microbial communities in high Arctic permafrost affected cryosols are associated with the CH4 and CO2 gas fluxes.</title>
        <authorList>
            <person name="Altshuler I."/>
            <person name="Hamel J."/>
            <person name="Turney S."/>
            <person name="Magnuson E."/>
            <person name="Levesque R."/>
            <person name="Greer C."/>
            <person name="Whyte L.G."/>
        </authorList>
    </citation>
    <scope>NUCLEOTIDE SEQUENCE [LARGE SCALE GENOMIC DNA]</scope>
    <source>
        <strain evidence="6 7">E4</strain>
    </source>
</reference>
<sequence>MQNLPTSASTGVRTASLSLPKGGGAIQGMGEALNNAGPDGVASLSLPLPISTGRGYAPSLALSYSSGAGNGPFGLGWQCAAMSIRLRTAHGVPKYDGLDTFIGPDGEILLPALNANGTPDTRKTSVLMGAALGQIYSVTRYQPRVEDSFTKIECWTPATSSASVFWLVSTPDGQIHCLGKNAVARTSDPSAPEHIAEWWLEESVSPTGEHIYYQYQAEDDAGCDSSEKSMHAPAIAQRYLSKVYYGNVLPQSRLFVLDAALPAENAWLFTLLFDYGERDSTLSKAPSFDVSTAWPLRADSFSRYDYGFALRTRRLCRQILMFHRLQALAGENTVGEKPLLVSRTTLDYDQNAALTTLVAVRQSAYEANGTVQALPPLEFDYAPMALATGGNWQTMPVLAGFNGQQPYQFVDLYGEGLPGILYQDSNSWWYREPLRQTGGDLNAITYAAASRLPVIPTMRDNATLMDIDGDGRLEWLCTQAGVQGCYRIQPDRRWSAFTPLNAFPIEYHHPQAQLADLTGDGLSDLVLIGPKSVRMYANAQGGWSPASIVAQPAGVTLPGQDSDARQLIAFSDILGSGQQHWVTVSAAGVTCWPNLGHGNFGQPLTLAGFTQPRETFNPRRVYLADIDGTGADDILYLQNSAVVIYRNQSGNGFADPVTLPLPAGVHFDDTCLLQIADVQGTGTLSLILTVPHSQPQHWCYPLTPDKPGLLHAANNNMGAHHQLHYRSSAQFWLDEKAQASPPKASYLPFPLHLLWKSRLLDEVTGNEITHETRYLHGVWDGKEREFRGFAKLEQIDSDTLSTDTSLETTPPSSVHSWFATGLADVDDLLAAEFWRSDTQAFPDFIHRFTHFDATQAQDVAFTPATDDERYWLNRALRGKLLRTELYGLDGSAQQSIPYSVSESRYQVRLIPSADASCPVVFASSLETRDYHYERITQDPQCSQTVLLAQDAFGSVLHSVSINYPRRTKPAASPYPATLPATLFASSYDEQQQLLRLTQQQASWHHLTEGENWHLGLPYQQRSNLFTYPASNVPTKGLSLESLLAADSLIANSKPCIFGGQQQVWYTDGPAKNSQVLPTAQALVAFTDSAVLDDVSLSAYDGVLSAAELNSKLQSAGYRSSARLFNRGTETAVWCVRQGLTDHGTATQFWQPQAQWNTELTGKTQFSWDTHFCVMTKIVDAAGFVIQASYDYRFLAPTRLTDLNDNQHFAQMDAVGRVTSVRSWGTEAGKTAGYATPETQPFTQPANIDAALALGKGIPVAQCLVYVPDSWMQVISASQLNAQMKDNGVLWQSLLAAHAVTEDERVCALGYQRWAQSHTVPAALQTLLDSASRQPPHGLTITTDRYDSDPAQQLRQQILFSDGFGRALQTAVRHENGMAWQRSSSGSLVVANGVPAETSSDNRWVVSGRSEYDNKGLLIRSYQPYFLNDWRYVSDDSARLEMYADSHYYDPLDREYTVITAKGYQRHIHYYPWFVVSEDENDTAAE</sequence>
<name>A0A502GJ17_9GAMM</name>
<keyword evidence="3" id="KW-0843">Virulence</keyword>
<evidence type="ECO:0000256" key="2">
    <source>
        <dbReference type="ARBA" id="ARBA00022525"/>
    </source>
</evidence>
<evidence type="ECO:0000259" key="4">
    <source>
        <dbReference type="Pfam" id="PF12255"/>
    </source>
</evidence>
<accession>A0A502GJ17</accession>
<evidence type="ECO:0000313" key="6">
    <source>
        <dbReference type="EMBL" id="TPG61558.1"/>
    </source>
</evidence>
<feature type="domain" description="Insecticide toxin TcdB middle/N-terminal" evidence="5">
    <location>
        <begin position="656"/>
        <end position="810"/>
    </location>
</feature>
<dbReference type="PANTHER" id="PTHR44103">
    <property type="entry name" value="PROPROTEIN CONVERTASE P"/>
    <property type="match status" value="1"/>
</dbReference>
<evidence type="ECO:0000256" key="1">
    <source>
        <dbReference type="ARBA" id="ARBA00004613"/>
    </source>
</evidence>
<evidence type="ECO:0000259" key="5">
    <source>
        <dbReference type="Pfam" id="PF12256"/>
    </source>
</evidence>
<protein>
    <submittedName>
        <fullName evidence="6">Virulence protein</fullName>
    </submittedName>
</protein>
<dbReference type="EMBL" id="RCZD01000006">
    <property type="protein sequence ID" value="TPG61558.1"/>
    <property type="molecule type" value="Genomic_DNA"/>
</dbReference>
<gene>
    <name evidence="6" type="ORF">EAH77_13035</name>
</gene>
<comment type="caution">
    <text evidence="6">The sequence shown here is derived from an EMBL/GenBank/DDBJ whole genome shotgun (WGS) entry which is preliminary data.</text>
</comment>
<dbReference type="InterPro" id="IPR022045">
    <property type="entry name" value="TcdB_toxin_mid/N"/>
</dbReference>
<keyword evidence="7" id="KW-1185">Reference proteome</keyword>
<dbReference type="PANTHER" id="PTHR44103:SF1">
    <property type="entry name" value="PROPROTEIN CONVERTASE P"/>
    <property type="match status" value="1"/>
</dbReference>
<dbReference type="InterPro" id="IPR003284">
    <property type="entry name" value="Sal_SpvB"/>
</dbReference>